<dbReference type="AlphaFoldDB" id="A0A2K3KT01"/>
<name>A0A2K3KT01_TRIPR</name>
<organism evidence="1 2">
    <name type="scientific">Trifolium pratense</name>
    <name type="common">Red clover</name>
    <dbReference type="NCBI Taxonomy" id="57577"/>
    <lineage>
        <taxon>Eukaryota</taxon>
        <taxon>Viridiplantae</taxon>
        <taxon>Streptophyta</taxon>
        <taxon>Embryophyta</taxon>
        <taxon>Tracheophyta</taxon>
        <taxon>Spermatophyta</taxon>
        <taxon>Magnoliopsida</taxon>
        <taxon>eudicotyledons</taxon>
        <taxon>Gunneridae</taxon>
        <taxon>Pentapetalae</taxon>
        <taxon>rosids</taxon>
        <taxon>fabids</taxon>
        <taxon>Fabales</taxon>
        <taxon>Fabaceae</taxon>
        <taxon>Papilionoideae</taxon>
        <taxon>50 kb inversion clade</taxon>
        <taxon>NPAAA clade</taxon>
        <taxon>Hologalegina</taxon>
        <taxon>IRL clade</taxon>
        <taxon>Trifolieae</taxon>
        <taxon>Trifolium</taxon>
    </lineage>
</organism>
<reference evidence="1 2" key="1">
    <citation type="journal article" date="2014" name="Am. J. Bot.">
        <title>Genome assembly and annotation for red clover (Trifolium pratense; Fabaceae).</title>
        <authorList>
            <person name="Istvanek J."/>
            <person name="Jaros M."/>
            <person name="Krenek A."/>
            <person name="Repkova J."/>
        </authorList>
    </citation>
    <scope>NUCLEOTIDE SEQUENCE [LARGE SCALE GENOMIC DNA]</scope>
    <source>
        <strain evidence="2">cv. Tatra</strain>
        <tissue evidence="1">Young leaves</tissue>
    </source>
</reference>
<proteinExistence type="predicted"/>
<gene>
    <name evidence="1" type="ORF">L195_g064429</name>
</gene>
<evidence type="ECO:0000313" key="2">
    <source>
        <dbReference type="Proteomes" id="UP000236291"/>
    </source>
</evidence>
<comment type="caution">
    <text evidence="1">The sequence shown here is derived from an EMBL/GenBank/DDBJ whole genome shotgun (WGS) entry which is preliminary data.</text>
</comment>
<accession>A0A2K3KT01</accession>
<feature type="non-terminal residue" evidence="1">
    <location>
        <position position="31"/>
    </location>
</feature>
<dbReference type="EMBL" id="ASHM01249357">
    <property type="protein sequence ID" value="PNX69422.1"/>
    <property type="molecule type" value="Genomic_DNA"/>
</dbReference>
<sequence length="31" mass="3596">MLQNLYQSSEIARFRGCVASESETLQSLDYR</sequence>
<dbReference type="Proteomes" id="UP000236291">
    <property type="component" value="Unassembled WGS sequence"/>
</dbReference>
<evidence type="ECO:0000313" key="1">
    <source>
        <dbReference type="EMBL" id="PNX69422.1"/>
    </source>
</evidence>
<protein>
    <submittedName>
        <fullName evidence="1">Uncharacterized protein</fullName>
    </submittedName>
</protein>
<reference evidence="1 2" key="2">
    <citation type="journal article" date="2017" name="Front. Plant Sci.">
        <title>Gene Classification and Mining of Molecular Markers Useful in Red Clover (Trifolium pratense) Breeding.</title>
        <authorList>
            <person name="Istvanek J."/>
            <person name="Dluhosova J."/>
            <person name="Dluhos P."/>
            <person name="Patkova L."/>
            <person name="Nedelnik J."/>
            <person name="Repkova J."/>
        </authorList>
    </citation>
    <scope>NUCLEOTIDE SEQUENCE [LARGE SCALE GENOMIC DNA]</scope>
    <source>
        <strain evidence="2">cv. Tatra</strain>
        <tissue evidence="1">Young leaves</tissue>
    </source>
</reference>